<feature type="region of interest" description="Disordered" evidence="1">
    <location>
        <begin position="1"/>
        <end position="48"/>
    </location>
</feature>
<protein>
    <submittedName>
        <fullName evidence="3">Uncharacterized protein</fullName>
    </submittedName>
</protein>
<feature type="compositionally biased region" description="Polar residues" evidence="1">
    <location>
        <begin position="1"/>
        <end position="13"/>
    </location>
</feature>
<dbReference type="Proteomes" id="UP000279259">
    <property type="component" value="Unassembled WGS sequence"/>
</dbReference>
<name>A0A427YWX6_9TREE</name>
<dbReference type="EMBL" id="RSCD01000001">
    <property type="protein sequence ID" value="RSH95556.1"/>
    <property type="molecule type" value="Genomic_DNA"/>
</dbReference>
<accession>A0A427YWX6</accession>
<feature type="transmembrane region" description="Helical" evidence="2">
    <location>
        <begin position="86"/>
        <end position="108"/>
    </location>
</feature>
<reference evidence="3 4" key="1">
    <citation type="submission" date="2018-11" db="EMBL/GenBank/DDBJ databases">
        <title>Genome sequence of Saitozyma podzolica DSM 27192.</title>
        <authorList>
            <person name="Aliyu H."/>
            <person name="Gorte O."/>
            <person name="Ochsenreither K."/>
        </authorList>
    </citation>
    <scope>NUCLEOTIDE SEQUENCE [LARGE SCALE GENOMIC DNA]</scope>
    <source>
        <strain evidence="3 4">DSM 27192</strain>
    </source>
</reference>
<keyword evidence="2" id="KW-1133">Transmembrane helix</keyword>
<evidence type="ECO:0000256" key="1">
    <source>
        <dbReference type="SAM" id="MobiDB-lite"/>
    </source>
</evidence>
<proteinExistence type="predicted"/>
<comment type="caution">
    <text evidence="3">The sequence shown here is derived from an EMBL/GenBank/DDBJ whole genome shotgun (WGS) entry which is preliminary data.</text>
</comment>
<dbReference type="STRING" id="1890683.A0A427YWX6"/>
<keyword evidence="2" id="KW-0472">Membrane</keyword>
<evidence type="ECO:0000313" key="4">
    <source>
        <dbReference type="Proteomes" id="UP000279259"/>
    </source>
</evidence>
<dbReference type="AlphaFoldDB" id="A0A427YWX6"/>
<evidence type="ECO:0000313" key="3">
    <source>
        <dbReference type="EMBL" id="RSH95556.1"/>
    </source>
</evidence>
<gene>
    <name evidence="3" type="ORF">EHS25_000648</name>
</gene>
<feature type="compositionally biased region" description="Pro residues" evidence="1">
    <location>
        <begin position="32"/>
        <end position="41"/>
    </location>
</feature>
<keyword evidence="4" id="KW-1185">Reference proteome</keyword>
<evidence type="ECO:0000256" key="2">
    <source>
        <dbReference type="SAM" id="Phobius"/>
    </source>
</evidence>
<sequence length="120" mass="13323">MALPTNTLSSLHTLQDDEDHKPRVSWNFLRPQSPPRKPPPYDGSLAPSTRDDVQYITADLRVPSQLSKISWLPDILVFHSSIIPTVLGPVLSVSLFASSVAVAALMWGNVKELRRPTRDP</sequence>
<organism evidence="3 4">
    <name type="scientific">Saitozyma podzolica</name>
    <dbReference type="NCBI Taxonomy" id="1890683"/>
    <lineage>
        <taxon>Eukaryota</taxon>
        <taxon>Fungi</taxon>
        <taxon>Dikarya</taxon>
        <taxon>Basidiomycota</taxon>
        <taxon>Agaricomycotina</taxon>
        <taxon>Tremellomycetes</taxon>
        <taxon>Tremellales</taxon>
        <taxon>Trimorphomycetaceae</taxon>
        <taxon>Saitozyma</taxon>
    </lineage>
</organism>
<keyword evidence="2" id="KW-0812">Transmembrane</keyword>